<keyword evidence="6" id="KW-0136">Cellulose degradation</keyword>
<evidence type="ECO:0000256" key="3">
    <source>
        <dbReference type="ARBA" id="ARBA00012601"/>
    </source>
</evidence>
<keyword evidence="8" id="KW-0326">Glycosidase</keyword>
<dbReference type="GO" id="GO:0030245">
    <property type="term" value="P:cellulose catabolic process"/>
    <property type="evidence" value="ECO:0007669"/>
    <property type="project" value="UniProtKB-KW"/>
</dbReference>
<gene>
    <name evidence="14" type="ORF">BCR43DRAFT_524408</name>
</gene>
<feature type="chain" id="PRO_5010855405" description="Cellulase" evidence="12">
    <location>
        <begin position="19"/>
        <end position="365"/>
    </location>
</feature>
<evidence type="ECO:0000256" key="9">
    <source>
        <dbReference type="ARBA" id="ARBA00023326"/>
    </source>
</evidence>
<dbReference type="EMBL" id="MCGN01000005">
    <property type="protein sequence ID" value="ORY96289.1"/>
    <property type="molecule type" value="Genomic_DNA"/>
</dbReference>
<sequence>MKVNGFIGLLAAVALVNASPCASESTQSSSSNSSCAAAYGQCGGKTWTGASCCVSGYTCVTRDNNVWYSQCIPDAEAATLSASAKTAPSSASKSSSTEAKATTTAHLKTTTTHASSSKAKTTSSVSTSVKAASKTATATAVTTASSSSSTSDYSAVSGGASGDGTTTRYWDCCKASCGWPGKASVSSPVGSCKADGVTLVDANEQSACNGGGAYMCNDNQPWAVTDDLAYGFAAASIAGSDEAGWCCGCYELTFTSTAIQGKKMVVQVTNTGGDLGSNHFDLQLPGGGVGIYNGCQSQWNAPSDGWGQRYGGVSAESACSDLPSELQAGCRFRFEWFKNADNPSVTFKEVTCPSALTSKTGCKRD</sequence>
<comment type="caution">
    <text evidence="14">The sequence shown here is derived from an EMBL/GenBank/DDBJ whole genome shotgun (WGS) entry which is preliminary data.</text>
</comment>
<evidence type="ECO:0000256" key="8">
    <source>
        <dbReference type="ARBA" id="ARBA00023295"/>
    </source>
</evidence>
<evidence type="ECO:0000313" key="14">
    <source>
        <dbReference type="EMBL" id="ORY96289.1"/>
    </source>
</evidence>
<evidence type="ECO:0000256" key="12">
    <source>
        <dbReference type="SAM" id="SignalP"/>
    </source>
</evidence>
<dbReference type="GO" id="GO:0008810">
    <property type="term" value="F:cellulase activity"/>
    <property type="evidence" value="ECO:0007669"/>
    <property type="project" value="UniProtKB-EC"/>
</dbReference>
<evidence type="ECO:0000259" key="13">
    <source>
        <dbReference type="PROSITE" id="PS51164"/>
    </source>
</evidence>
<feature type="active site" description="Nucleophile" evidence="10">
    <location>
        <position position="171"/>
    </location>
</feature>
<evidence type="ECO:0000256" key="2">
    <source>
        <dbReference type="ARBA" id="ARBA00007793"/>
    </source>
</evidence>
<comment type="similarity">
    <text evidence="2">Belongs to the glycosyl hydrolase 45 (cellulase K) family.</text>
</comment>
<keyword evidence="15" id="KW-1185">Reference proteome</keyword>
<evidence type="ECO:0000256" key="4">
    <source>
        <dbReference type="ARBA" id="ARBA00022729"/>
    </source>
</evidence>
<keyword evidence="9" id="KW-0624">Polysaccharide degradation</keyword>
<evidence type="ECO:0000256" key="11">
    <source>
        <dbReference type="SAM" id="MobiDB-lite"/>
    </source>
</evidence>
<evidence type="ECO:0000256" key="6">
    <source>
        <dbReference type="ARBA" id="ARBA00023001"/>
    </source>
</evidence>
<evidence type="ECO:0000256" key="1">
    <source>
        <dbReference type="ARBA" id="ARBA00000966"/>
    </source>
</evidence>
<dbReference type="Proteomes" id="UP000242180">
    <property type="component" value="Unassembled WGS sequence"/>
</dbReference>
<dbReference type="PANTHER" id="PTHR39730:SF1">
    <property type="entry name" value="ENDOGLUCANASE 1"/>
    <property type="match status" value="1"/>
</dbReference>
<name>A0A1X2HBX3_SYNRA</name>
<dbReference type="PROSITE" id="PS51164">
    <property type="entry name" value="CBM1_2"/>
    <property type="match status" value="1"/>
</dbReference>
<dbReference type="Pfam" id="PF00734">
    <property type="entry name" value="CBM_1"/>
    <property type="match status" value="1"/>
</dbReference>
<organism evidence="14 15">
    <name type="scientific">Syncephalastrum racemosum</name>
    <name type="common">Filamentous fungus</name>
    <dbReference type="NCBI Taxonomy" id="13706"/>
    <lineage>
        <taxon>Eukaryota</taxon>
        <taxon>Fungi</taxon>
        <taxon>Fungi incertae sedis</taxon>
        <taxon>Mucoromycota</taxon>
        <taxon>Mucoromycotina</taxon>
        <taxon>Mucoromycetes</taxon>
        <taxon>Mucorales</taxon>
        <taxon>Syncephalastraceae</taxon>
        <taxon>Syncephalastrum</taxon>
    </lineage>
</organism>
<keyword evidence="7" id="KW-0119">Carbohydrate metabolism</keyword>
<feature type="signal peptide" evidence="12">
    <location>
        <begin position="1"/>
        <end position="18"/>
    </location>
</feature>
<dbReference type="GO" id="GO:0030248">
    <property type="term" value="F:cellulose binding"/>
    <property type="evidence" value="ECO:0007669"/>
    <property type="project" value="InterPro"/>
</dbReference>
<dbReference type="SMART" id="SM00236">
    <property type="entry name" value="fCBD"/>
    <property type="match status" value="1"/>
</dbReference>
<dbReference type="STRING" id="13706.A0A1X2HBX3"/>
<dbReference type="Pfam" id="PF02015">
    <property type="entry name" value="Glyco_hydro_45"/>
    <property type="match status" value="1"/>
</dbReference>
<dbReference type="InterPro" id="IPR000254">
    <property type="entry name" value="CBD"/>
</dbReference>
<feature type="region of interest" description="Disordered" evidence="11">
    <location>
        <begin position="87"/>
        <end position="119"/>
    </location>
</feature>
<dbReference type="PROSITE" id="PS00562">
    <property type="entry name" value="CBM1_1"/>
    <property type="match status" value="1"/>
</dbReference>
<dbReference type="GO" id="GO:0005576">
    <property type="term" value="C:extracellular region"/>
    <property type="evidence" value="ECO:0007669"/>
    <property type="project" value="InterPro"/>
</dbReference>
<dbReference type="SUPFAM" id="SSF57180">
    <property type="entry name" value="Cellulose-binding domain"/>
    <property type="match status" value="1"/>
</dbReference>
<dbReference type="InParanoid" id="A0A1X2HBX3"/>
<dbReference type="InterPro" id="IPR052288">
    <property type="entry name" value="GH45_Enzymes"/>
</dbReference>
<dbReference type="Gene3D" id="2.40.40.10">
    <property type="entry name" value="RlpA-like domain"/>
    <property type="match status" value="1"/>
</dbReference>
<dbReference type="InterPro" id="IPR000334">
    <property type="entry name" value="Glyco_hydro_45"/>
</dbReference>
<dbReference type="InterPro" id="IPR036908">
    <property type="entry name" value="RlpA-like_sf"/>
</dbReference>
<reference evidence="14 15" key="1">
    <citation type="submission" date="2016-07" db="EMBL/GenBank/DDBJ databases">
        <title>Pervasive Adenine N6-methylation of Active Genes in Fungi.</title>
        <authorList>
            <consortium name="DOE Joint Genome Institute"/>
            <person name="Mondo S.J."/>
            <person name="Dannebaum R.O."/>
            <person name="Kuo R.C."/>
            <person name="Labutti K."/>
            <person name="Haridas S."/>
            <person name="Kuo A."/>
            <person name="Salamov A."/>
            <person name="Ahrendt S.R."/>
            <person name="Lipzen A."/>
            <person name="Sullivan W."/>
            <person name="Andreopoulos W.B."/>
            <person name="Clum A."/>
            <person name="Lindquist E."/>
            <person name="Daum C."/>
            <person name="Ramamoorthy G.K."/>
            <person name="Gryganskyi A."/>
            <person name="Culley D."/>
            <person name="Magnuson J.K."/>
            <person name="James T.Y."/>
            <person name="O'Malley M.A."/>
            <person name="Stajich J.E."/>
            <person name="Spatafora J.W."/>
            <person name="Visel A."/>
            <person name="Grigoriev I.V."/>
        </authorList>
    </citation>
    <scope>NUCLEOTIDE SEQUENCE [LARGE SCALE GENOMIC DNA]</scope>
    <source>
        <strain evidence="14 15">NRRL 2496</strain>
    </source>
</reference>
<proteinExistence type="inferred from homology"/>
<dbReference type="InterPro" id="IPR035971">
    <property type="entry name" value="CBD_sf"/>
</dbReference>
<evidence type="ECO:0000256" key="10">
    <source>
        <dbReference type="PROSITE-ProRule" id="PRU10069"/>
    </source>
</evidence>
<dbReference type="EC" id="3.2.1.4" evidence="3 10"/>
<dbReference type="OrthoDB" id="10035502at2759"/>
<keyword evidence="5" id="KW-0378">Hydrolase</keyword>
<keyword evidence="4 12" id="KW-0732">Signal</keyword>
<protein>
    <recommendedName>
        <fullName evidence="3 10">Cellulase</fullName>
        <ecNumber evidence="3 10">3.2.1.4</ecNumber>
    </recommendedName>
</protein>
<evidence type="ECO:0000256" key="7">
    <source>
        <dbReference type="ARBA" id="ARBA00023277"/>
    </source>
</evidence>
<accession>A0A1X2HBX3</accession>
<dbReference type="OMA" id="AYMCNDN"/>
<dbReference type="PANTHER" id="PTHR39730">
    <property type="entry name" value="ENDOGLUCANASE 1"/>
    <property type="match status" value="1"/>
</dbReference>
<comment type="catalytic activity">
    <reaction evidence="1 10">
        <text>Endohydrolysis of (1-&gt;4)-beta-D-glucosidic linkages in cellulose, lichenin and cereal beta-D-glucans.</text>
        <dbReference type="EC" id="3.2.1.4"/>
    </reaction>
</comment>
<feature type="domain" description="CBM1" evidence="13">
    <location>
        <begin position="34"/>
        <end position="72"/>
    </location>
</feature>
<dbReference type="AlphaFoldDB" id="A0A1X2HBX3"/>
<evidence type="ECO:0000256" key="5">
    <source>
        <dbReference type="ARBA" id="ARBA00022801"/>
    </source>
</evidence>
<dbReference type="SUPFAM" id="SSF50685">
    <property type="entry name" value="Barwin-like endoglucanases"/>
    <property type="match status" value="1"/>
</dbReference>
<evidence type="ECO:0000313" key="15">
    <source>
        <dbReference type="Proteomes" id="UP000242180"/>
    </source>
</evidence>
<dbReference type="PROSITE" id="PS01140">
    <property type="entry name" value="GLYCOSYL_HYDROL_F45"/>
    <property type="match status" value="1"/>
</dbReference>